<sequence>MTKDKMNALFKKSQQIVNWMNKLEIQKYHRYSVTDTGAENFLVLSGISITSSLFNTYLGNDLSKFIPRTAVEIMEKF</sequence>
<accession>D1ARU0</accession>
<dbReference type="EMBL" id="CP001739">
    <property type="protein sequence ID" value="ACZ10576.1"/>
    <property type="molecule type" value="Genomic_DNA"/>
</dbReference>
<proteinExistence type="predicted"/>
<reference evidence="2" key="1">
    <citation type="submission" date="2009-09" db="EMBL/GenBank/DDBJ databases">
        <title>The complete chromosome of Sebaldella termitidis ATCC 33386.</title>
        <authorList>
            <consortium name="US DOE Joint Genome Institute (JGI-PGF)"/>
            <person name="Lucas S."/>
            <person name="Copeland A."/>
            <person name="Lapidus A."/>
            <person name="Glavina del Rio T."/>
            <person name="Dalin E."/>
            <person name="Tice H."/>
            <person name="Bruce D."/>
            <person name="Goodwin L."/>
            <person name="Pitluck S."/>
            <person name="Kyrpides N."/>
            <person name="Mavromatis K."/>
            <person name="Ivanova N."/>
            <person name="Mikhailova N."/>
            <person name="Sims D."/>
            <person name="Meincke L."/>
            <person name="Brettin T."/>
            <person name="Detter J.C."/>
            <person name="Han C."/>
            <person name="Larimer F."/>
            <person name="Land M."/>
            <person name="Hauser L."/>
            <person name="Markowitz V."/>
            <person name="Cheng J.F."/>
            <person name="Hugenholtz P."/>
            <person name="Woyke T."/>
            <person name="Wu D."/>
            <person name="Eisen J.A."/>
        </authorList>
    </citation>
    <scope>NUCLEOTIDE SEQUENCE [LARGE SCALE GENOMIC DNA]</scope>
    <source>
        <strain evidence="2">ATCC 33386 / NCTC 11300</strain>
    </source>
</reference>
<evidence type="ECO:0000313" key="2">
    <source>
        <dbReference type="Proteomes" id="UP000000845"/>
    </source>
</evidence>
<evidence type="ECO:0000313" key="1">
    <source>
        <dbReference type="EMBL" id="ACZ10576.1"/>
    </source>
</evidence>
<dbReference type="HOGENOM" id="CLU_2636015_0_0_0"/>
<organism evidence="1 2">
    <name type="scientific">Sebaldella termitidis (strain ATCC 33386 / NCTC 11300)</name>
    <dbReference type="NCBI Taxonomy" id="526218"/>
    <lineage>
        <taxon>Bacteria</taxon>
        <taxon>Fusobacteriati</taxon>
        <taxon>Fusobacteriota</taxon>
        <taxon>Fusobacteriia</taxon>
        <taxon>Fusobacteriales</taxon>
        <taxon>Leptotrichiaceae</taxon>
        <taxon>Sebaldella</taxon>
    </lineage>
</organism>
<name>D1ARU0_SEBTE</name>
<dbReference type="AlphaFoldDB" id="D1ARU0"/>
<gene>
    <name evidence="1" type="ordered locus">Sterm_3742</name>
</gene>
<keyword evidence="2" id="KW-1185">Reference proteome</keyword>
<reference evidence="1 2" key="2">
    <citation type="journal article" date="2010" name="Stand. Genomic Sci.">
        <title>Complete genome sequence of Sebaldella termitidis type strain (NCTC 11300).</title>
        <authorList>
            <person name="Harmon-Smith M."/>
            <person name="Celia L."/>
            <person name="Chertkov O."/>
            <person name="Lapidus A."/>
            <person name="Copeland A."/>
            <person name="Glavina Del Rio T."/>
            <person name="Nolan M."/>
            <person name="Lucas S."/>
            <person name="Tice H."/>
            <person name="Cheng J.F."/>
            <person name="Han C."/>
            <person name="Detter J.C."/>
            <person name="Bruce D."/>
            <person name="Goodwin L."/>
            <person name="Pitluck S."/>
            <person name="Pati A."/>
            <person name="Liolios K."/>
            <person name="Ivanova N."/>
            <person name="Mavromatis K."/>
            <person name="Mikhailova N."/>
            <person name="Chen A."/>
            <person name="Palaniappan K."/>
            <person name="Land M."/>
            <person name="Hauser L."/>
            <person name="Chang Y.J."/>
            <person name="Jeffries C.D."/>
            <person name="Brettin T."/>
            <person name="Goker M."/>
            <person name="Beck B."/>
            <person name="Bristow J."/>
            <person name="Eisen J.A."/>
            <person name="Markowitz V."/>
            <person name="Hugenholtz P."/>
            <person name="Kyrpides N.C."/>
            <person name="Klenk H.P."/>
            <person name="Chen F."/>
        </authorList>
    </citation>
    <scope>NUCLEOTIDE SEQUENCE [LARGE SCALE GENOMIC DNA]</scope>
    <source>
        <strain evidence="2">ATCC 33386 / NCTC 11300</strain>
    </source>
</reference>
<protein>
    <submittedName>
        <fullName evidence="1">Uncharacterized protein</fullName>
    </submittedName>
</protein>
<dbReference type="Proteomes" id="UP000000845">
    <property type="component" value="Chromosome"/>
</dbReference>
<dbReference type="KEGG" id="str:Sterm_3742"/>